<dbReference type="Pfam" id="PF00415">
    <property type="entry name" value="RCC1"/>
    <property type="match status" value="1"/>
</dbReference>
<accession>A0A0P0C182</accession>
<evidence type="ECO:0000313" key="3">
    <source>
        <dbReference type="Proteomes" id="UP000061382"/>
    </source>
</evidence>
<evidence type="ECO:0000313" key="2">
    <source>
        <dbReference type="EMBL" id="ALI98330.1"/>
    </source>
</evidence>
<dbReference type="InterPro" id="IPR000408">
    <property type="entry name" value="Reg_chr_condens"/>
</dbReference>
<reference evidence="2 3" key="1">
    <citation type="submission" date="2015-08" db="EMBL/GenBank/DDBJ databases">
        <title>Complete genome sequence of Rufibacter tibetensis strain 1351t, a radiation-resistant bacterium from tibet plateau.</title>
        <authorList>
            <person name="Dai J."/>
        </authorList>
    </citation>
    <scope>NUCLEOTIDE SEQUENCE [LARGE SCALE GENOMIC DNA]</scope>
    <source>
        <strain evidence="2 3">1351</strain>
    </source>
</reference>
<dbReference type="STRING" id="512763.DC20_04185"/>
<dbReference type="PANTHER" id="PTHR22872:SF2">
    <property type="entry name" value="INHIBITOR OF BRUTON TYROSINE KINASE"/>
    <property type="match status" value="1"/>
</dbReference>
<name>A0A0P0C182_9BACT</name>
<dbReference type="PANTHER" id="PTHR22872">
    <property type="entry name" value="BTK-BINDING PROTEIN-RELATED"/>
    <property type="match status" value="1"/>
</dbReference>
<keyword evidence="1" id="KW-0677">Repeat</keyword>
<dbReference type="Proteomes" id="UP000061382">
    <property type="component" value="Chromosome"/>
</dbReference>
<evidence type="ECO:0008006" key="4">
    <source>
        <dbReference type="Google" id="ProtNLM"/>
    </source>
</evidence>
<dbReference type="InterPro" id="IPR009091">
    <property type="entry name" value="RCC1/BLIP-II"/>
</dbReference>
<keyword evidence="3" id="KW-1185">Reference proteome</keyword>
<sequence>MKFTCTSITPPLSTNQRHTASRAFHWFCALLGFLWLCPTSAFLQAKPKATTSFHSNTSVVFTDGPKYTPIDVSAIEALIGKKVVSVAKGNGLPAGPLSLENSEHTLALAFDGTVYSWGNGRYGQLGSETYYSATPLQVLGLSGIKAIAAGGYHSLAIGADGSVYAWGLNASGQIE</sequence>
<dbReference type="PATRIC" id="fig|512763.3.peg.930"/>
<protein>
    <recommendedName>
        <fullName evidence="4">RCC1 repeat-containing protein</fullName>
    </recommendedName>
</protein>
<dbReference type="OrthoDB" id="1081439at2"/>
<dbReference type="SUPFAM" id="SSF50985">
    <property type="entry name" value="RCC1/BLIP-II"/>
    <property type="match status" value="1"/>
</dbReference>
<evidence type="ECO:0000256" key="1">
    <source>
        <dbReference type="ARBA" id="ARBA00022737"/>
    </source>
</evidence>
<dbReference type="PROSITE" id="PS50012">
    <property type="entry name" value="RCC1_3"/>
    <property type="match status" value="1"/>
</dbReference>
<proteinExistence type="predicted"/>
<dbReference type="PRINTS" id="PR00633">
    <property type="entry name" value="RCCNDNSATION"/>
</dbReference>
<organism evidence="2 3">
    <name type="scientific">Rufibacter tibetensis</name>
    <dbReference type="NCBI Taxonomy" id="512763"/>
    <lineage>
        <taxon>Bacteria</taxon>
        <taxon>Pseudomonadati</taxon>
        <taxon>Bacteroidota</taxon>
        <taxon>Cytophagia</taxon>
        <taxon>Cytophagales</taxon>
        <taxon>Hymenobacteraceae</taxon>
        <taxon>Rufibacter</taxon>
    </lineage>
</organism>
<dbReference type="PROSITE" id="PS00626">
    <property type="entry name" value="RCC1_2"/>
    <property type="match status" value="1"/>
</dbReference>
<dbReference type="AlphaFoldDB" id="A0A0P0C182"/>
<gene>
    <name evidence="2" type="ORF">DC20_04185</name>
</gene>
<dbReference type="KEGG" id="rti:DC20_04185"/>
<dbReference type="Gene3D" id="2.130.10.30">
    <property type="entry name" value="Regulator of chromosome condensation 1/beta-lactamase-inhibitor protein II"/>
    <property type="match status" value="1"/>
</dbReference>
<dbReference type="RefSeq" id="WP_062542689.1">
    <property type="nucleotide sequence ID" value="NZ_CP012643.1"/>
</dbReference>
<dbReference type="InterPro" id="IPR051625">
    <property type="entry name" value="Signaling_Regulatory_Domain"/>
</dbReference>
<dbReference type="EMBL" id="CP012643">
    <property type="protein sequence ID" value="ALI98330.1"/>
    <property type="molecule type" value="Genomic_DNA"/>
</dbReference>